<dbReference type="InterPro" id="IPR027417">
    <property type="entry name" value="P-loop_NTPase"/>
</dbReference>
<gene>
    <name evidence="3" type="ORF">dsat_0132</name>
</gene>
<dbReference type="SUPFAM" id="SSF52540">
    <property type="entry name" value="P-loop containing nucleoside triphosphate hydrolases"/>
    <property type="match status" value="1"/>
</dbReference>
<dbReference type="STRING" id="1121439.dsat_0132"/>
<dbReference type="PANTHER" id="PTHR33295">
    <property type="entry name" value="ATPASE"/>
    <property type="match status" value="1"/>
</dbReference>
<evidence type="ECO:0000313" key="4">
    <source>
        <dbReference type="Proteomes" id="UP000014975"/>
    </source>
</evidence>
<organism evidence="3 4">
    <name type="scientific">Alkalidesulfovibrio alkalitolerans DSM 16529</name>
    <dbReference type="NCBI Taxonomy" id="1121439"/>
    <lineage>
        <taxon>Bacteria</taxon>
        <taxon>Pseudomonadati</taxon>
        <taxon>Thermodesulfobacteriota</taxon>
        <taxon>Desulfovibrionia</taxon>
        <taxon>Desulfovibrionales</taxon>
        <taxon>Desulfovibrionaceae</taxon>
        <taxon>Alkalidesulfovibrio</taxon>
    </lineage>
</organism>
<feature type="domain" description="DUF4143" evidence="2">
    <location>
        <begin position="225"/>
        <end position="374"/>
    </location>
</feature>
<dbReference type="PANTHER" id="PTHR33295:SF8">
    <property type="entry name" value="AAA+ ATPASE DOMAIN-CONTAINING PROTEIN"/>
    <property type="match status" value="1"/>
</dbReference>
<dbReference type="RefSeq" id="WP_020886717.1">
    <property type="nucleotide sequence ID" value="NZ_ATHI01000022.1"/>
</dbReference>
<dbReference type="Proteomes" id="UP000014975">
    <property type="component" value="Unassembled WGS sequence"/>
</dbReference>
<keyword evidence="4" id="KW-1185">Reference proteome</keyword>
<dbReference type="Pfam" id="PF13173">
    <property type="entry name" value="AAA_14"/>
    <property type="match status" value="1"/>
</dbReference>
<dbReference type="OrthoDB" id="9801684at2"/>
<evidence type="ECO:0000313" key="3">
    <source>
        <dbReference type="EMBL" id="EPR33967.1"/>
    </source>
</evidence>
<protein>
    <recommendedName>
        <fullName evidence="5">AAA family ATPase</fullName>
    </recommendedName>
</protein>
<name>S7TA37_9BACT</name>
<evidence type="ECO:0000259" key="2">
    <source>
        <dbReference type="Pfam" id="PF13635"/>
    </source>
</evidence>
<evidence type="ECO:0000259" key="1">
    <source>
        <dbReference type="Pfam" id="PF13173"/>
    </source>
</evidence>
<dbReference type="eggNOG" id="COG1373">
    <property type="taxonomic scope" value="Bacteria"/>
</dbReference>
<dbReference type="PATRIC" id="fig|1121439.3.peg.1474"/>
<dbReference type="Pfam" id="PF13635">
    <property type="entry name" value="DUF4143"/>
    <property type="match status" value="1"/>
</dbReference>
<sequence length="436" mass="49823">MIDMLKEIILDFQEIDLPTGVPRRVAVSPVPGKATVCIGVRRSGKSTFMFQLMKKLQDTGVARQNILYLNFFDDRLHSLQHDNLGVILEAYFSLCPEKKNAEKVYCFFDEIQVVPGWEPFVDRLMRMEKCEVYITGSSAQMLSREIATQMRGRALSWEMFPFSFREFLDYKGIESDGPLSTKKRLTVQKAFEEYWETGGFPEVAGLNRMLRIKTHQEYFNAMLFRDLVERHDISHPKAVTDLAHWLVDNTGSLYSINNLTGYLKSLGHKAPKPAVSDYLEWFEDAYVLFTVRIFDASLARANTNPKKIYCVDHALVTSISSGILVNSGHLLENLVFTALRRVTPDIFYYKTKAGREVDFIAGRQGPSRMLVQVCESMADQQTRKRETTALAEAMTELKLSHGIIVTRNEEEQIQVDSGKIDVVPAWRFLLNMPESA</sequence>
<evidence type="ECO:0008006" key="5">
    <source>
        <dbReference type="Google" id="ProtNLM"/>
    </source>
</evidence>
<dbReference type="AlphaFoldDB" id="S7TA37"/>
<feature type="domain" description="AAA" evidence="1">
    <location>
        <begin position="33"/>
        <end position="168"/>
    </location>
</feature>
<dbReference type="EMBL" id="ATHI01000022">
    <property type="protein sequence ID" value="EPR33967.1"/>
    <property type="molecule type" value="Genomic_DNA"/>
</dbReference>
<dbReference type="InterPro" id="IPR025420">
    <property type="entry name" value="DUF4143"/>
</dbReference>
<proteinExistence type="predicted"/>
<dbReference type="InterPro" id="IPR041682">
    <property type="entry name" value="AAA_14"/>
</dbReference>
<reference evidence="3 4" key="1">
    <citation type="journal article" date="2013" name="Genome Announc.">
        <title>Draft genome sequences for three mercury-methylating, sulfate-reducing bacteria.</title>
        <authorList>
            <person name="Brown S.D."/>
            <person name="Hurt R.A.Jr."/>
            <person name="Gilmour C.C."/>
            <person name="Elias D.A."/>
        </authorList>
    </citation>
    <scope>NUCLEOTIDE SEQUENCE [LARGE SCALE GENOMIC DNA]</scope>
    <source>
        <strain evidence="3 4">DSM 16529</strain>
    </source>
</reference>
<accession>S7TA37</accession>
<comment type="caution">
    <text evidence="3">The sequence shown here is derived from an EMBL/GenBank/DDBJ whole genome shotgun (WGS) entry which is preliminary data.</text>
</comment>